<gene>
    <name evidence="1" type="ORF">F6V30_03725</name>
</gene>
<dbReference type="Proteomes" id="UP000798046">
    <property type="component" value="Unassembled WGS sequence"/>
</dbReference>
<comment type="caution">
    <text evidence="1">The sequence shown here is derived from an EMBL/GenBank/DDBJ whole genome shotgun (WGS) entry which is preliminary data.</text>
</comment>
<protein>
    <submittedName>
        <fullName evidence="1">Uncharacterized protein</fullName>
    </submittedName>
</protein>
<evidence type="ECO:0000313" key="1">
    <source>
        <dbReference type="EMBL" id="KAB0671698.1"/>
    </source>
</evidence>
<name>A0ABQ6TRP1_9BACT</name>
<dbReference type="EMBL" id="VZRA01000001">
    <property type="protein sequence ID" value="KAB0671698.1"/>
    <property type="molecule type" value="Genomic_DNA"/>
</dbReference>
<organism evidence="1 2">
    <name type="scientific">Oryzomonas sagensis</name>
    <dbReference type="NCBI Taxonomy" id="2603857"/>
    <lineage>
        <taxon>Bacteria</taxon>
        <taxon>Pseudomonadati</taxon>
        <taxon>Thermodesulfobacteriota</taxon>
        <taxon>Desulfuromonadia</taxon>
        <taxon>Geobacterales</taxon>
        <taxon>Geobacteraceae</taxon>
        <taxon>Oryzomonas</taxon>
    </lineage>
</organism>
<evidence type="ECO:0000313" key="2">
    <source>
        <dbReference type="Proteomes" id="UP000798046"/>
    </source>
</evidence>
<keyword evidence="2" id="KW-1185">Reference proteome</keyword>
<reference evidence="1 2" key="1">
    <citation type="journal article" date="2020" name="Microorganisms">
        <title>Description of Three Novel Members in the Family Geobacteraceae, Oryzomonas japonicum gen. nov., sp. nov., Oryzomonas sagensis sp. nov., and Oryzomonas ruber sp. nov.</title>
        <authorList>
            <person name="Xu Z."/>
            <person name="Masuda Y."/>
            <person name="Hayakawa C."/>
            <person name="Ushijima N."/>
            <person name="Kawano K."/>
            <person name="Shiratori Y."/>
            <person name="Senoo K."/>
            <person name="Itoh H."/>
        </authorList>
    </citation>
    <scope>NUCLEOTIDE SEQUENCE [LARGE SCALE GENOMIC DNA]</scope>
    <source>
        <strain evidence="1 2">Red100</strain>
    </source>
</reference>
<accession>A0ABQ6TRP1</accession>
<dbReference type="RefSeq" id="WP_151155142.1">
    <property type="nucleotide sequence ID" value="NZ_VZRA01000001.1"/>
</dbReference>
<sequence>MQNSVQNVFIKILDHNIRKVPIPEKTSEECLNDLYDYLKELRTKHVKKNYLQNPAYLVGWLHTKNRVLKTEAEASGFCRAHLCVAEYCFGKLLEEISKTPEGHSEERIKSFKNMIHEYLHDLRPIVEYLEKKQEPAYSFFGGGKFYGTWTLDSFRMCTNLFWTNAFEKNFVDIRAGLNLSTFSLRQSLELKFRRILGVRAITHKATGDEPKLKHDYFYKFIISETDHFKFYTPHITAIWKIYEWTNMTVHTGNIPRIWELQYAIEIVTPFFAPQPASSSGKWSIDSSVEIYDYQGLKDKFKALFHNKYTEAEWTIHFEKPEAVLQQ</sequence>
<proteinExistence type="predicted"/>